<reference evidence="1" key="1">
    <citation type="submission" date="2021-04" db="EMBL/GenBank/DDBJ databases">
        <authorList>
            <person name="Rodrigo-Torres L."/>
            <person name="Arahal R. D."/>
            <person name="Lucena T."/>
        </authorList>
    </citation>
    <scope>NUCLEOTIDE SEQUENCE</scope>
    <source>
        <strain evidence="1">AS29M-1</strain>
    </source>
</reference>
<protein>
    <recommendedName>
        <fullName evidence="3">DUF4249 domain-containing protein</fullName>
    </recommendedName>
</protein>
<keyword evidence="2" id="KW-1185">Reference proteome</keyword>
<dbReference type="Pfam" id="PF14054">
    <property type="entry name" value="DUF4249"/>
    <property type="match status" value="1"/>
</dbReference>
<accession>A0A916JKK1</accession>
<organism evidence="1 2">
    <name type="scientific">Parvicella tangerina</name>
    <dbReference type="NCBI Taxonomy" id="2829795"/>
    <lineage>
        <taxon>Bacteria</taxon>
        <taxon>Pseudomonadati</taxon>
        <taxon>Bacteroidota</taxon>
        <taxon>Flavobacteriia</taxon>
        <taxon>Flavobacteriales</taxon>
        <taxon>Parvicellaceae</taxon>
        <taxon>Parvicella</taxon>
    </lineage>
</organism>
<dbReference type="EMBL" id="OU015584">
    <property type="protein sequence ID" value="CAG5078471.1"/>
    <property type="molecule type" value="Genomic_DNA"/>
</dbReference>
<sequence>MKKSLLYIASAVAILLSSCEKVIQVELNEADRTYVIEGQITNFEELNFVKITKSDDFYETEDFEAISGASVTVTDDNGNATVFTESEPGIYKASGFTATSYTSYDLSVIIDGEEISASTYMPGNTTIDSIPFVAGSFFGAEGYNAFLYWTDESSERNYYKYNNWVRSPGDQGYTPDPSISITEDALFNGIGTGIPLFTRSFDLGDSVIVDLMEIDEHNFKYWYALNQVTGGQTAAPGNPISNLSNDALGYFGAYNISRDTIVIE</sequence>
<gene>
    <name evidence="1" type="ORF">CRYO30217_00682</name>
</gene>
<evidence type="ECO:0000313" key="1">
    <source>
        <dbReference type="EMBL" id="CAG5078471.1"/>
    </source>
</evidence>
<evidence type="ECO:0000313" key="2">
    <source>
        <dbReference type="Proteomes" id="UP000683507"/>
    </source>
</evidence>
<dbReference type="InterPro" id="IPR025345">
    <property type="entry name" value="DUF4249"/>
</dbReference>
<dbReference type="Proteomes" id="UP000683507">
    <property type="component" value="Chromosome"/>
</dbReference>
<dbReference type="KEGG" id="ptan:CRYO30217_00682"/>
<dbReference type="RefSeq" id="WP_258540910.1">
    <property type="nucleotide sequence ID" value="NZ_OU015584.1"/>
</dbReference>
<proteinExistence type="predicted"/>
<dbReference type="PROSITE" id="PS51257">
    <property type="entry name" value="PROKAR_LIPOPROTEIN"/>
    <property type="match status" value="1"/>
</dbReference>
<evidence type="ECO:0008006" key="3">
    <source>
        <dbReference type="Google" id="ProtNLM"/>
    </source>
</evidence>
<name>A0A916JKK1_9FLAO</name>
<dbReference type="AlphaFoldDB" id="A0A916JKK1"/>